<accession>A0A9P9IXN1</accession>
<dbReference type="AlphaFoldDB" id="A0A9P9IXN1"/>
<dbReference type="Proteomes" id="UP000700596">
    <property type="component" value="Unassembled WGS sequence"/>
</dbReference>
<comment type="caution">
    <text evidence="1">The sequence shown here is derived from an EMBL/GenBank/DDBJ whole genome shotgun (WGS) entry which is preliminary data.</text>
</comment>
<proteinExistence type="predicted"/>
<name>A0A9P9IXN1_9PLEO</name>
<gene>
    <name evidence="1" type="ORF">B0J11DRAFT_589369</name>
</gene>
<dbReference type="EMBL" id="JAGMWT010000001">
    <property type="protein sequence ID" value="KAH7139488.1"/>
    <property type="molecule type" value="Genomic_DNA"/>
</dbReference>
<sequence>MRTFDYVFWACGHTSYRPTVYTFCDPSNMHGNFTIHDEPETTPGSIHRTFISKDICVFCQTSPIDNTQDPYIKNLVAISGLLTRTLINFNYSDNKAIRRARYAVTLLARMSRIYHVCSTSNPSQEEMRRHIQSAIRSVGYAIQQGENHDFGYQILMRTSVQPQFSQGTVERQLGGFTPHVFPVEPNVSSRTYELNLSRYYPPRRYSGYTLPYPELSEPDPNITATEFYPTEDISGFSEDVYELKDGVYMRMSTPAPIPSPTISDSIPWRKEPRVPLVKTYIEGRDNWACDFCGPECFCWRFDD</sequence>
<dbReference type="OrthoDB" id="3801529at2759"/>
<organism evidence="1 2">
    <name type="scientific">Dendryphion nanum</name>
    <dbReference type="NCBI Taxonomy" id="256645"/>
    <lineage>
        <taxon>Eukaryota</taxon>
        <taxon>Fungi</taxon>
        <taxon>Dikarya</taxon>
        <taxon>Ascomycota</taxon>
        <taxon>Pezizomycotina</taxon>
        <taxon>Dothideomycetes</taxon>
        <taxon>Pleosporomycetidae</taxon>
        <taxon>Pleosporales</taxon>
        <taxon>Torulaceae</taxon>
        <taxon>Dendryphion</taxon>
    </lineage>
</organism>
<keyword evidence="2" id="KW-1185">Reference proteome</keyword>
<reference evidence="1" key="1">
    <citation type="journal article" date="2021" name="Nat. Commun.">
        <title>Genetic determinants of endophytism in the Arabidopsis root mycobiome.</title>
        <authorList>
            <person name="Mesny F."/>
            <person name="Miyauchi S."/>
            <person name="Thiergart T."/>
            <person name="Pickel B."/>
            <person name="Atanasova L."/>
            <person name="Karlsson M."/>
            <person name="Huettel B."/>
            <person name="Barry K.W."/>
            <person name="Haridas S."/>
            <person name="Chen C."/>
            <person name="Bauer D."/>
            <person name="Andreopoulos W."/>
            <person name="Pangilinan J."/>
            <person name="LaButti K."/>
            <person name="Riley R."/>
            <person name="Lipzen A."/>
            <person name="Clum A."/>
            <person name="Drula E."/>
            <person name="Henrissat B."/>
            <person name="Kohler A."/>
            <person name="Grigoriev I.V."/>
            <person name="Martin F.M."/>
            <person name="Hacquard S."/>
        </authorList>
    </citation>
    <scope>NUCLEOTIDE SEQUENCE</scope>
    <source>
        <strain evidence="1">MPI-CAGE-CH-0243</strain>
    </source>
</reference>
<evidence type="ECO:0000313" key="1">
    <source>
        <dbReference type="EMBL" id="KAH7139488.1"/>
    </source>
</evidence>
<evidence type="ECO:0000313" key="2">
    <source>
        <dbReference type="Proteomes" id="UP000700596"/>
    </source>
</evidence>
<protein>
    <submittedName>
        <fullName evidence="1">Uncharacterized protein</fullName>
    </submittedName>
</protein>